<feature type="compositionally biased region" description="Low complexity" evidence="2">
    <location>
        <begin position="619"/>
        <end position="637"/>
    </location>
</feature>
<evidence type="ECO:0000313" key="5">
    <source>
        <dbReference type="Proteomes" id="UP000054107"/>
    </source>
</evidence>
<feature type="region of interest" description="Disordered" evidence="2">
    <location>
        <begin position="34"/>
        <end position="115"/>
    </location>
</feature>
<evidence type="ECO:0000259" key="3">
    <source>
        <dbReference type="PROSITE" id="PS50003"/>
    </source>
</evidence>
<accession>A0A0B7NN20</accession>
<dbReference type="OrthoDB" id="5598057at2759"/>
<dbReference type="STRING" id="35722.A0A0B7NN20"/>
<name>A0A0B7NN20_9FUNG</name>
<evidence type="ECO:0000313" key="4">
    <source>
        <dbReference type="EMBL" id="CEP19981.1"/>
    </source>
</evidence>
<feature type="compositionally biased region" description="Polar residues" evidence="2">
    <location>
        <begin position="601"/>
        <end position="612"/>
    </location>
</feature>
<dbReference type="SUPFAM" id="SSF50729">
    <property type="entry name" value="PH domain-like"/>
    <property type="match status" value="1"/>
</dbReference>
<dbReference type="InterPro" id="IPR011993">
    <property type="entry name" value="PH-like_dom_sf"/>
</dbReference>
<dbReference type="Pfam" id="PF20400">
    <property type="entry name" value="BAR_4"/>
    <property type="match status" value="1"/>
</dbReference>
<dbReference type="SMART" id="SM00233">
    <property type="entry name" value="PH"/>
    <property type="match status" value="1"/>
</dbReference>
<keyword evidence="1" id="KW-0597">Phosphoprotein</keyword>
<proteinExistence type="predicted"/>
<dbReference type="InterPro" id="IPR046868">
    <property type="entry name" value="BAR_4"/>
</dbReference>
<evidence type="ECO:0000256" key="1">
    <source>
        <dbReference type="ARBA" id="ARBA00022553"/>
    </source>
</evidence>
<dbReference type="Pfam" id="PF20399">
    <property type="entry name" value="PH_20"/>
    <property type="match status" value="1"/>
</dbReference>
<feature type="compositionally biased region" description="Acidic residues" evidence="2">
    <location>
        <begin position="572"/>
        <end position="581"/>
    </location>
</feature>
<feature type="compositionally biased region" description="Basic and acidic residues" evidence="2">
    <location>
        <begin position="584"/>
        <end position="598"/>
    </location>
</feature>
<sequence>MPNRKQQQAKVLPHLPKGIAMPEIQVTNHNELMMPGQKSLPSAEWRNSDDNGQNQQQLVPSADPGINRRLSVAKQGVPWTDRQSKLQIDSSSEPPPMFSAAPKRMSIRHPRESRSSKQIYRMDNGIDPVILLTGRLESWRLAIKNLVALFKKIIAVELKTSKGLVLASREVVLPFDKSNGQFLETGTGGIQDVWASLRDYTMQHGMLHHESAGYLEKAVIPALRAIKNDIKTMIVAIQKDKALKSTDIFESRMQVDKLIGRLDKVIECCNRSPQTANENTDPFLINLGIIHAVRELCDHENRLHDNILNLQKETGIFEQKIVENTRYVLQKLQEFRLKNKMEHKDFIGKVVDTFNGVRPTLEWNEFVRRNQYNLILENSAYKTENMVEYPNQESKFVRAIKIGPLQTKTGVMKGWTEGVYLLTPGPGFLHGYKTPKHFQTNPLRPSYTIFVPHCSIERDQEGSFELRGKDKRSSMGLGTRYTFRARNARDGQEWFEALLRIADQFRVVPLFDTAHNGFSSVQQNRNLPPLPASTLPLIEQPPATPEKDKRPVGAIQSSYNDAGPSGTRQDDLDPVLEEEQDPVLGDHHPGMEGHHTDDDGSQTPVAGNSLHNEQLPHPAAAVATTTGSATGSATDTSQHLDSEKILGGQDPSRSLTDDPITPATPTASNSNNQSFVPSAPIVDQSGYVAQQQQEQQPPLLADEGINDGASVDNWQSVNGDSEAEGAGGFETASHHSKVADHLDQDDEINIAKQHLQDDTMYAPVENQHLQHTRKEETVAL</sequence>
<dbReference type="SUPFAM" id="SSF103657">
    <property type="entry name" value="BAR/IMD domain-like"/>
    <property type="match status" value="1"/>
</dbReference>
<feature type="compositionally biased region" description="Low complexity" evidence="2">
    <location>
        <begin position="657"/>
        <end position="667"/>
    </location>
</feature>
<dbReference type="EMBL" id="LN734190">
    <property type="protein sequence ID" value="CEP19981.1"/>
    <property type="molecule type" value="Genomic_DNA"/>
</dbReference>
<organism evidence="4 5">
    <name type="scientific">Parasitella parasitica</name>
    <dbReference type="NCBI Taxonomy" id="35722"/>
    <lineage>
        <taxon>Eukaryota</taxon>
        <taxon>Fungi</taxon>
        <taxon>Fungi incertae sedis</taxon>
        <taxon>Mucoromycota</taxon>
        <taxon>Mucoromycotina</taxon>
        <taxon>Mucoromycetes</taxon>
        <taxon>Mucorales</taxon>
        <taxon>Mucorineae</taxon>
        <taxon>Mucoraceae</taxon>
        <taxon>Parasitella</taxon>
    </lineage>
</organism>
<dbReference type="AlphaFoldDB" id="A0A0B7NN20"/>
<dbReference type="Gene3D" id="2.30.29.30">
    <property type="entry name" value="Pleckstrin-homology domain (PH domain)/Phosphotyrosine-binding domain (PTB)"/>
    <property type="match status" value="1"/>
</dbReference>
<gene>
    <name evidence="4" type="primary">PARPA_14301.1 scaffold 49704</name>
</gene>
<dbReference type="InterPro" id="IPR027267">
    <property type="entry name" value="AH/BAR_dom_sf"/>
</dbReference>
<keyword evidence="5" id="KW-1185">Reference proteome</keyword>
<evidence type="ECO:0000256" key="2">
    <source>
        <dbReference type="SAM" id="MobiDB-lite"/>
    </source>
</evidence>
<feature type="compositionally biased region" description="Polar residues" evidence="2">
    <location>
        <begin position="50"/>
        <end position="59"/>
    </location>
</feature>
<dbReference type="InterPro" id="IPR046869">
    <property type="entry name" value="SLM1/RGC1-like_PH"/>
</dbReference>
<dbReference type="PROSITE" id="PS50003">
    <property type="entry name" value="PH_DOMAIN"/>
    <property type="match status" value="1"/>
</dbReference>
<dbReference type="Proteomes" id="UP000054107">
    <property type="component" value="Unassembled WGS sequence"/>
</dbReference>
<dbReference type="PANTHER" id="PTHR31941:SF1">
    <property type="entry name" value="CYTOSKELETAL SIGNALING PROTEIN SLM1"/>
    <property type="match status" value="1"/>
</dbReference>
<dbReference type="Gene3D" id="1.20.1270.60">
    <property type="entry name" value="Arfaptin homology (AH) domain/BAR domain"/>
    <property type="match status" value="1"/>
</dbReference>
<protein>
    <recommendedName>
        <fullName evidence="3">PH domain-containing protein</fullName>
    </recommendedName>
</protein>
<dbReference type="InterPro" id="IPR001849">
    <property type="entry name" value="PH_domain"/>
</dbReference>
<reference evidence="4 5" key="1">
    <citation type="submission" date="2014-09" db="EMBL/GenBank/DDBJ databases">
        <authorList>
            <person name="Ellenberger Sabrina"/>
        </authorList>
    </citation>
    <scope>NUCLEOTIDE SEQUENCE [LARGE SCALE GENOMIC DNA]</scope>
    <source>
        <strain evidence="4 5">CBS 412.66</strain>
    </source>
</reference>
<feature type="region of interest" description="Disordered" evidence="2">
    <location>
        <begin position="522"/>
        <end position="736"/>
    </location>
</feature>
<feature type="domain" description="PH" evidence="3">
    <location>
        <begin position="398"/>
        <end position="503"/>
    </location>
</feature>
<dbReference type="PANTHER" id="PTHR31941">
    <property type="entry name" value="CYTOSKELETAL SIGNALING PROTEIN SLM1"/>
    <property type="match status" value="1"/>
</dbReference>